<evidence type="ECO:0000313" key="1">
    <source>
        <dbReference type="EMBL" id="KAI3701771.1"/>
    </source>
</evidence>
<protein>
    <submittedName>
        <fullName evidence="1">Uncharacterized protein</fullName>
    </submittedName>
</protein>
<dbReference type="Proteomes" id="UP001055879">
    <property type="component" value="Linkage Group LG09"/>
</dbReference>
<name>A0ACB8ZWS9_ARCLA</name>
<comment type="caution">
    <text evidence="1">The sequence shown here is derived from an EMBL/GenBank/DDBJ whole genome shotgun (WGS) entry which is preliminary data.</text>
</comment>
<organism evidence="1 2">
    <name type="scientific">Arctium lappa</name>
    <name type="common">Greater burdock</name>
    <name type="synonym">Lappa major</name>
    <dbReference type="NCBI Taxonomy" id="4217"/>
    <lineage>
        <taxon>Eukaryota</taxon>
        <taxon>Viridiplantae</taxon>
        <taxon>Streptophyta</taxon>
        <taxon>Embryophyta</taxon>
        <taxon>Tracheophyta</taxon>
        <taxon>Spermatophyta</taxon>
        <taxon>Magnoliopsida</taxon>
        <taxon>eudicotyledons</taxon>
        <taxon>Gunneridae</taxon>
        <taxon>Pentapetalae</taxon>
        <taxon>asterids</taxon>
        <taxon>campanulids</taxon>
        <taxon>Asterales</taxon>
        <taxon>Asteraceae</taxon>
        <taxon>Carduoideae</taxon>
        <taxon>Cardueae</taxon>
        <taxon>Arctiinae</taxon>
        <taxon>Arctium</taxon>
    </lineage>
</organism>
<reference evidence="2" key="1">
    <citation type="journal article" date="2022" name="Mol. Ecol. Resour.">
        <title>The genomes of chicory, endive, great burdock and yacon provide insights into Asteraceae palaeo-polyploidization history and plant inulin production.</title>
        <authorList>
            <person name="Fan W."/>
            <person name="Wang S."/>
            <person name="Wang H."/>
            <person name="Wang A."/>
            <person name="Jiang F."/>
            <person name="Liu H."/>
            <person name="Zhao H."/>
            <person name="Xu D."/>
            <person name="Zhang Y."/>
        </authorList>
    </citation>
    <scope>NUCLEOTIDE SEQUENCE [LARGE SCALE GENOMIC DNA]</scope>
    <source>
        <strain evidence="2">cv. Niubang</strain>
    </source>
</reference>
<sequence length="94" mass="10202">MYAIYQPPTAIPAALAHRLLTLRPLNVAFNDLYRLKIKAIATAGAIDDGARSPPALPLKPSRRSFGVMSSFVSALQYFPGLGFDAFLILTILQV</sequence>
<evidence type="ECO:0000313" key="2">
    <source>
        <dbReference type="Proteomes" id="UP001055879"/>
    </source>
</evidence>
<keyword evidence="2" id="KW-1185">Reference proteome</keyword>
<accession>A0ACB8ZWS9</accession>
<proteinExistence type="predicted"/>
<gene>
    <name evidence="1" type="ORF">L6452_27103</name>
</gene>
<dbReference type="EMBL" id="CM042055">
    <property type="protein sequence ID" value="KAI3701771.1"/>
    <property type="molecule type" value="Genomic_DNA"/>
</dbReference>
<reference evidence="1 2" key="2">
    <citation type="journal article" date="2022" name="Mol. Ecol. Resour.">
        <title>The genomes of chicory, endive, great burdock and yacon provide insights into Asteraceae paleo-polyploidization history and plant inulin production.</title>
        <authorList>
            <person name="Fan W."/>
            <person name="Wang S."/>
            <person name="Wang H."/>
            <person name="Wang A."/>
            <person name="Jiang F."/>
            <person name="Liu H."/>
            <person name="Zhao H."/>
            <person name="Xu D."/>
            <person name="Zhang Y."/>
        </authorList>
    </citation>
    <scope>NUCLEOTIDE SEQUENCE [LARGE SCALE GENOMIC DNA]</scope>
    <source>
        <strain evidence="2">cv. Niubang</strain>
    </source>
</reference>